<accession>A0A1G1W4Q3</accession>
<dbReference type="CDD" id="cd03801">
    <property type="entry name" value="GT4_PimA-like"/>
    <property type="match status" value="1"/>
</dbReference>
<dbReference type="InterPro" id="IPR050194">
    <property type="entry name" value="Glycosyltransferase_grp1"/>
</dbReference>
<dbReference type="PANTHER" id="PTHR45947">
    <property type="entry name" value="SULFOQUINOVOSYL TRANSFERASE SQD2"/>
    <property type="match status" value="1"/>
</dbReference>
<dbReference type="PANTHER" id="PTHR45947:SF3">
    <property type="entry name" value="SULFOQUINOVOSYL TRANSFERASE SQD2"/>
    <property type="match status" value="1"/>
</dbReference>
<dbReference type="AlphaFoldDB" id="A0A1G1W4Q3"/>
<organism evidence="3 4">
    <name type="scientific">Candidatus Chisholmbacteria bacterium RIFCSPLOWO2_01_FULL_49_14</name>
    <dbReference type="NCBI Taxonomy" id="1797593"/>
    <lineage>
        <taxon>Bacteria</taxon>
        <taxon>Candidatus Chisholmiibacteriota</taxon>
    </lineage>
</organism>
<dbReference type="STRING" id="1797593.A3A65_04340"/>
<dbReference type="EMBL" id="MHCL01000003">
    <property type="protein sequence ID" value="OGY22357.1"/>
    <property type="molecule type" value="Genomic_DNA"/>
</dbReference>
<feature type="domain" description="Glycosyl transferase family 1" evidence="1">
    <location>
        <begin position="188"/>
        <end position="351"/>
    </location>
</feature>
<comment type="caution">
    <text evidence="3">The sequence shown here is derived from an EMBL/GenBank/DDBJ whole genome shotgun (WGS) entry which is preliminary data.</text>
</comment>
<gene>
    <name evidence="3" type="ORF">A3A65_04340</name>
</gene>
<sequence length="376" mass="42191">MPPQIGGPATYVSHLARYLSQKHEVSILTFTQRPEPIRGVRITVIPLYQHPLGMILRQVTLAIQLVRLSKTADVIYAQGPIVVGLTSVIIGKILKKPVVIKFVGDIAWEEAERRGVTDQDLQGFLENRHHPFAIRLLQWLQTQSLKRSKYIIVPSHYLKQVLLDGYAISLQKVSLVHNAVTIPKNLERKAKGELTIVSSGRLVAHKRFDMVIAAFFKLKRLGLVKDHLKLMIIGDGPQKQILERQIKRLKLEDTVQITGALNRASYLRALSSASLFVLASSYEGLPHAIIEAMLLGIPVVATDIPGNREVITDRRTGLLAQADTASLARAMHEALTDRTLAGNLTRYAKKQARGRYNWKTHRERLIHLLRQELTAA</sequence>
<dbReference type="Gene3D" id="3.40.50.2000">
    <property type="entry name" value="Glycogen Phosphorylase B"/>
    <property type="match status" value="2"/>
</dbReference>
<reference evidence="3 4" key="1">
    <citation type="journal article" date="2016" name="Nat. Commun.">
        <title>Thousands of microbial genomes shed light on interconnected biogeochemical processes in an aquifer system.</title>
        <authorList>
            <person name="Anantharaman K."/>
            <person name="Brown C.T."/>
            <person name="Hug L.A."/>
            <person name="Sharon I."/>
            <person name="Castelle C.J."/>
            <person name="Probst A.J."/>
            <person name="Thomas B.C."/>
            <person name="Singh A."/>
            <person name="Wilkins M.J."/>
            <person name="Karaoz U."/>
            <person name="Brodie E.L."/>
            <person name="Williams K.H."/>
            <person name="Hubbard S.S."/>
            <person name="Banfield J.F."/>
        </authorList>
    </citation>
    <scope>NUCLEOTIDE SEQUENCE [LARGE SCALE GENOMIC DNA]</scope>
</reference>
<dbReference type="Pfam" id="PF13439">
    <property type="entry name" value="Glyco_transf_4"/>
    <property type="match status" value="1"/>
</dbReference>
<evidence type="ECO:0000313" key="3">
    <source>
        <dbReference type="EMBL" id="OGY22357.1"/>
    </source>
</evidence>
<evidence type="ECO:0000259" key="1">
    <source>
        <dbReference type="Pfam" id="PF00534"/>
    </source>
</evidence>
<protein>
    <recommendedName>
        <fullName evidence="5">Glycosyl transferase family 1 domain-containing protein</fullName>
    </recommendedName>
</protein>
<dbReference type="GO" id="GO:0016757">
    <property type="term" value="F:glycosyltransferase activity"/>
    <property type="evidence" value="ECO:0007669"/>
    <property type="project" value="InterPro"/>
</dbReference>
<evidence type="ECO:0000313" key="4">
    <source>
        <dbReference type="Proteomes" id="UP000176723"/>
    </source>
</evidence>
<dbReference type="InterPro" id="IPR001296">
    <property type="entry name" value="Glyco_trans_1"/>
</dbReference>
<dbReference type="Proteomes" id="UP000176723">
    <property type="component" value="Unassembled WGS sequence"/>
</dbReference>
<feature type="domain" description="Glycosyltransferase subfamily 4-like N-terminal" evidence="2">
    <location>
        <begin position="5"/>
        <end position="180"/>
    </location>
</feature>
<proteinExistence type="predicted"/>
<dbReference type="InterPro" id="IPR028098">
    <property type="entry name" value="Glyco_trans_4-like_N"/>
</dbReference>
<evidence type="ECO:0008006" key="5">
    <source>
        <dbReference type="Google" id="ProtNLM"/>
    </source>
</evidence>
<dbReference type="Pfam" id="PF00534">
    <property type="entry name" value="Glycos_transf_1"/>
    <property type="match status" value="1"/>
</dbReference>
<dbReference type="SUPFAM" id="SSF53756">
    <property type="entry name" value="UDP-Glycosyltransferase/glycogen phosphorylase"/>
    <property type="match status" value="1"/>
</dbReference>
<evidence type="ECO:0000259" key="2">
    <source>
        <dbReference type="Pfam" id="PF13439"/>
    </source>
</evidence>
<name>A0A1G1W4Q3_9BACT</name>